<name>A0A8H2WTR1_9AGAM</name>
<dbReference type="GO" id="GO:0043161">
    <property type="term" value="P:proteasome-mediated ubiquitin-dependent protein catabolic process"/>
    <property type="evidence" value="ECO:0007669"/>
    <property type="project" value="TreeGrafter"/>
</dbReference>
<keyword evidence="5" id="KW-1133">Transmembrane helix</keyword>
<dbReference type="PROSITE" id="PS50294">
    <property type="entry name" value="WD_REPEATS_REGION"/>
    <property type="match status" value="2"/>
</dbReference>
<dbReference type="SMART" id="SM00320">
    <property type="entry name" value="WD40"/>
    <property type="match status" value="8"/>
</dbReference>
<feature type="compositionally biased region" description="Polar residues" evidence="4">
    <location>
        <begin position="1577"/>
        <end position="1586"/>
    </location>
</feature>
<proteinExistence type="predicted"/>
<evidence type="ECO:0000256" key="4">
    <source>
        <dbReference type="SAM" id="MobiDB-lite"/>
    </source>
</evidence>
<feature type="compositionally biased region" description="Low complexity" evidence="4">
    <location>
        <begin position="1597"/>
        <end position="1611"/>
    </location>
</feature>
<feature type="region of interest" description="Disordered" evidence="4">
    <location>
        <begin position="2046"/>
        <end position="2075"/>
    </location>
</feature>
<dbReference type="EMBL" id="CAJMWW010000051">
    <property type="protein sequence ID" value="CAE6405642.1"/>
    <property type="molecule type" value="Genomic_DNA"/>
</dbReference>
<feature type="transmembrane region" description="Helical" evidence="5">
    <location>
        <begin position="393"/>
        <end position="413"/>
    </location>
</feature>
<evidence type="ECO:0000256" key="5">
    <source>
        <dbReference type="SAM" id="Phobius"/>
    </source>
</evidence>
<feature type="transmembrane region" description="Helical" evidence="5">
    <location>
        <begin position="1415"/>
        <end position="1435"/>
    </location>
</feature>
<sequence>MSSAQGVRIADRMFQPSAQQSIGAALAGGSQSPGELNSPAFLSSEPAAYVTGARTPPERAGTSKRKQTLLALIDELTALRDEEMEREREISYGLTKDERASSDAEGIDRFQVFDKRIRSLDLKLQAFANAVRQLGSSVGLLNAAYHLRARLRQIQYFFRENAAELFDAIPHAPNVGTSRYSARKRGKVRKHMAVGPDNTLWSTEIEELPDEMENLAEDLDKFLKRLNDVPEFTDEAVNASIVAFEGDLRYRASCLREFKEQLRFVAVSRYINDLTEDLGEHMESMMDSLNTFIDVGVPTIRFSQKHTATGLQNLSTVATFFSGVTATTLQFSFEAHDNAAQNLVNGLWISSLVFSIASAINSQLAYHWRAAMYRSPRCYVPWWVSIWITRTPLFFLVGSVIAFSAGLCVFTYSSSQAKAVSAVVTSFTVVTSSALLCVGLWFASERWTFARTKGGRWLLDVIEEYGEKAGKATGITPTKKAAKRSAQRTQTFFDGVKRSMTSASERVLVVAGSAIDGIKIVPREFARTMSSLAIVTDGASTDARGDEESQEDTFRTDSPTAMFHGDNSSGSLGVNAQSEKRKLSDLGRGNKEPIPENEPLSLDTKLSPPILLNPPSAVPTTPGSSSSTVDPGPSDQSQTNARFRALTKRVIHTFRLVPQPHPPSSPPIRSMSSPSVMSDSRHRRDSSEHELIPARIQTYVPMLRTLRSSQLLTEHVALVKHLQFSPDGQFLATCSWDRTALIWRVGAGPQGEFELLHKLVHTTRVGGFVGQVAWSPNGEQLLTKQIKSIKVWSSKNGVCERTIDRKRSVQAITWMPKGSRFLSIEWKMDSSQADKRVHHTENILGSDLVVVGTDGVQHQEHHLARLQVWDAAVVPDEERLVAVATLLRSEQDRRPVKSRPEKRLLIYNLQTGEIENQVPLLQEVRDVTLTEEGNYALVSYENKAPPQAWRIDKILREGKQRLVLAHTYFTKHPVDFAGPSYFGGVKDTFVLAASKSGEIYIWERSSGVLLHSLKAPDQELTNLAWNHKAPSGFMFASAAHDGMVRIFRSNDDTLSAEPGSYLRGGPERQTSNPAKRKQTLLALLSELSDLRDAEDFDKEVRDSAPSNGSTVVLGAGSEVAQDTQSREGVAIFRAFDNHISSLDRQLQSFANAVRQLGSSVGLLNATYYLRGSLIQIEHLFRENAADLFSNEIRRKRESRDAPLRSAKAERERVHTGMRPQFKPLRDIEKLPEEMDKLAQQIHVFVNRLNDIPEFTDELVNASFISFASDLRYRASCLREFQGQLKTIALQRYINDLSTDIGSHMESMNEALTNFVEVGVPTIRHAQTHTANGLQYLSAVATFFSGVTATTIQYSFEQTGTTLADLVNALWIISLIFSIASAINSQLAYHWRAAIYRSPRSYVPWWVSIWIKRSPLFFLIGSVIAFSIGLCVFTYSSRQSHVVSALVTAFTIVTSSGLISVGLWFMSERWIFSRTRGKRWLFDVLNETQAKIHKLLGITWILKQIPENVGPRLMRWTRLQLHNIKTAFQSIYIHCTCRNPTEIDEEKQAHLSDFAVAPSRNSTLPPRPSGARSDDDTISNADTSYSVLASPRLTDKQPLPTSTSMTSIPSSSGGYTREFTPGSPIMFPPTITEGEPERPGSKRLKSLVERIIAINKSAPGRTVSGGRTDLEPATGRPRGSSEGYVPSSFALKARLQRLKPGLENLRVNQFMTEHMALVKHMQFSPNGNYLATCSWDRTAIIWKVGDTVEMCMKLYHPVSSGGFVNQVAWSPDGERLLTRTQKAIKVWNPYTGISTRTVTRGRSIQSASWMPSGNGFLTVEYKAQSRAGPVTSTNIVQLDAEGRVLYTHSLDRIQIWDTAIMADEVRIVAVGTLMESMDRLQPTQSRAEKRLLVYNLKTREVEHHVPLLQEVRNVSLSTPTNKITHALVSHENKSPPQMWRIDMKTTIRPGEHVARLVLVHSYVTKTPVEFSGQSFFGGPDEMFVCCSSKSGELYIWDRISASLLHTLRPDDSEVIKIYACNRKAAPRFMLVSGALDGTLRVWTSTTSPLPSRQVTSSPEPQIPAESSTSRRRGSVSTVGTIGAIGVAV</sequence>
<dbReference type="InterPro" id="IPR001680">
    <property type="entry name" value="WD40_rpt"/>
</dbReference>
<organism evidence="6 7">
    <name type="scientific">Rhizoctonia solani</name>
    <dbReference type="NCBI Taxonomy" id="456999"/>
    <lineage>
        <taxon>Eukaryota</taxon>
        <taxon>Fungi</taxon>
        <taxon>Dikarya</taxon>
        <taxon>Basidiomycota</taxon>
        <taxon>Agaricomycotina</taxon>
        <taxon>Agaricomycetes</taxon>
        <taxon>Cantharellales</taxon>
        <taxon>Ceratobasidiaceae</taxon>
        <taxon>Rhizoctonia</taxon>
    </lineage>
</organism>
<reference evidence="6" key="1">
    <citation type="submission" date="2021-01" db="EMBL/GenBank/DDBJ databases">
        <authorList>
            <person name="Kaushik A."/>
        </authorList>
    </citation>
    <scope>NUCLEOTIDE SEQUENCE</scope>
    <source>
        <strain evidence="6">AG3-T5</strain>
    </source>
</reference>
<feature type="region of interest" description="Disordered" evidence="4">
    <location>
        <begin position="1553"/>
        <end position="1641"/>
    </location>
</feature>
<feature type="transmembrane region" description="Helical" evidence="5">
    <location>
        <begin position="1367"/>
        <end position="1390"/>
    </location>
</feature>
<feature type="repeat" description="WD" evidence="3">
    <location>
        <begin position="1710"/>
        <end position="1743"/>
    </location>
</feature>
<feature type="compositionally biased region" description="Basic and acidic residues" evidence="4">
    <location>
        <begin position="578"/>
        <end position="594"/>
    </location>
</feature>
<comment type="caution">
    <text evidence="6">The sequence shown here is derived from an EMBL/GenBank/DDBJ whole genome shotgun (WGS) entry which is preliminary data.</text>
</comment>
<evidence type="ECO:0000313" key="7">
    <source>
        <dbReference type="Proteomes" id="UP000663841"/>
    </source>
</evidence>
<evidence type="ECO:0000256" key="1">
    <source>
        <dbReference type="ARBA" id="ARBA00022574"/>
    </source>
</evidence>
<keyword evidence="5" id="KW-0472">Membrane</keyword>
<dbReference type="Pfam" id="PF00400">
    <property type="entry name" value="WD40"/>
    <property type="match status" value="3"/>
</dbReference>
<gene>
    <name evidence="6" type="ORF">RDB_LOCUS13247</name>
</gene>
<protein>
    <submittedName>
        <fullName evidence="6">Uncharacterized protein</fullName>
    </submittedName>
</protein>
<dbReference type="PANTHER" id="PTHR22838:SF0">
    <property type="entry name" value="WD REPEAT-CONTAINING PROTEIN 26"/>
    <property type="match status" value="1"/>
</dbReference>
<feature type="repeat" description="WD" evidence="3">
    <location>
        <begin position="712"/>
        <end position="745"/>
    </location>
</feature>
<dbReference type="InterPro" id="IPR051350">
    <property type="entry name" value="WD_repeat-ST_regulator"/>
</dbReference>
<dbReference type="PROSITE" id="PS50082">
    <property type="entry name" value="WD_REPEATS_2"/>
    <property type="match status" value="2"/>
</dbReference>
<dbReference type="PANTHER" id="PTHR22838">
    <property type="entry name" value="WD REPEAT PROTEIN 26-RELATED"/>
    <property type="match status" value="1"/>
</dbReference>
<feature type="region of interest" description="Disordered" evidence="4">
    <location>
        <begin position="538"/>
        <end position="638"/>
    </location>
</feature>
<feature type="compositionally biased region" description="Low complexity" evidence="4">
    <location>
        <begin position="614"/>
        <end position="635"/>
    </location>
</feature>
<keyword evidence="5" id="KW-0812">Transmembrane</keyword>
<dbReference type="Gene3D" id="2.130.10.10">
    <property type="entry name" value="YVTN repeat-like/Quinoprotein amine dehydrogenase"/>
    <property type="match status" value="4"/>
</dbReference>
<feature type="transmembrane region" description="Helical" evidence="5">
    <location>
        <begin position="419"/>
        <end position="443"/>
    </location>
</feature>
<evidence type="ECO:0000313" key="6">
    <source>
        <dbReference type="EMBL" id="CAE6405642.1"/>
    </source>
</evidence>
<feature type="region of interest" description="Disordered" evidence="4">
    <location>
        <begin position="1657"/>
        <end position="1684"/>
    </location>
</feature>
<feature type="compositionally biased region" description="Low complexity" evidence="4">
    <location>
        <begin position="667"/>
        <end position="678"/>
    </location>
</feature>
<feature type="compositionally biased region" description="Basic and acidic residues" evidence="4">
    <location>
        <begin position="679"/>
        <end position="688"/>
    </location>
</feature>
<feature type="region of interest" description="Disordered" evidence="4">
    <location>
        <begin position="20"/>
        <end position="41"/>
    </location>
</feature>
<dbReference type="InterPro" id="IPR015943">
    <property type="entry name" value="WD40/YVTN_repeat-like_dom_sf"/>
</dbReference>
<dbReference type="GO" id="GO:0034657">
    <property type="term" value="C:GID complex"/>
    <property type="evidence" value="ECO:0007669"/>
    <property type="project" value="TreeGrafter"/>
</dbReference>
<dbReference type="SUPFAM" id="SSF50978">
    <property type="entry name" value="WD40 repeat-like"/>
    <property type="match status" value="2"/>
</dbReference>
<dbReference type="Proteomes" id="UP000663841">
    <property type="component" value="Unassembled WGS sequence"/>
</dbReference>
<keyword evidence="2" id="KW-0677">Repeat</keyword>
<feature type="region of interest" description="Disordered" evidence="4">
    <location>
        <begin position="655"/>
        <end position="688"/>
    </location>
</feature>
<feature type="compositionally biased region" description="Basic and acidic residues" evidence="4">
    <location>
        <begin position="543"/>
        <end position="555"/>
    </location>
</feature>
<accession>A0A8H2WTR1</accession>
<dbReference type="InterPro" id="IPR036322">
    <property type="entry name" value="WD40_repeat_dom_sf"/>
</dbReference>
<feature type="transmembrane region" description="Helical" evidence="5">
    <location>
        <begin position="1441"/>
        <end position="1465"/>
    </location>
</feature>
<feature type="compositionally biased region" description="Polar residues" evidence="4">
    <location>
        <begin position="2046"/>
        <end position="2058"/>
    </location>
</feature>
<evidence type="ECO:0000256" key="2">
    <source>
        <dbReference type="ARBA" id="ARBA00022737"/>
    </source>
</evidence>
<evidence type="ECO:0000256" key="3">
    <source>
        <dbReference type="PROSITE-ProRule" id="PRU00221"/>
    </source>
</evidence>
<feature type="compositionally biased region" description="Polar residues" evidence="4">
    <location>
        <begin position="566"/>
        <end position="577"/>
    </location>
</feature>
<keyword evidence="1 3" id="KW-0853">WD repeat</keyword>
<feature type="transmembrane region" description="Helical" evidence="5">
    <location>
        <begin position="1333"/>
        <end position="1355"/>
    </location>
</feature>